<gene>
    <name evidence="3" type="ORF">THAPSDRAFT_7600</name>
</gene>
<dbReference type="Proteomes" id="UP000001449">
    <property type="component" value="Chromosome 8"/>
</dbReference>
<organism evidence="3 4">
    <name type="scientific">Thalassiosira pseudonana</name>
    <name type="common">Marine diatom</name>
    <name type="synonym">Cyclotella nana</name>
    <dbReference type="NCBI Taxonomy" id="35128"/>
    <lineage>
        <taxon>Eukaryota</taxon>
        <taxon>Sar</taxon>
        <taxon>Stramenopiles</taxon>
        <taxon>Ochrophyta</taxon>
        <taxon>Bacillariophyta</taxon>
        <taxon>Coscinodiscophyceae</taxon>
        <taxon>Thalassiosirophycidae</taxon>
        <taxon>Thalassiosirales</taxon>
        <taxon>Thalassiosiraceae</taxon>
        <taxon>Thalassiosira</taxon>
    </lineage>
</organism>
<keyword evidence="1" id="KW-0175">Coiled coil</keyword>
<dbReference type="AlphaFoldDB" id="B8C6Z5"/>
<dbReference type="PaxDb" id="35128-Thaps7600"/>
<feature type="region of interest" description="Disordered" evidence="2">
    <location>
        <begin position="1"/>
        <end position="40"/>
    </location>
</feature>
<feature type="coiled-coil region" evidence="1">
    <location>
        <begin position="376"/>
        <end position="516"/>
    </location>
</feature>
<dbReference type="GeneID" id="7452811"/>
<reference evidence="3 4" key="2">
    <citation type="journal article" date="2008" name="Nature">
        <title>The Phaeodactylum genome reveals the evolutionary history of diatom genomes.</title>
        <authorList>
            <person name="Bowler C."/>
            <person name="Allen A.E."/>
            <person name="Badger J.H."/>
            <person name="Grimwood J."/>
            <person name="Jabbari K."/>
            <person name="Kuo A."/>
            <person name="Maheswari U."/>
            <person name="Martens C."/>
            <person name="Maumus F."/>
            <person name="Otillar R.P."/>
            <person name="Rayko E."/>
            <person name="Salamov A."/>
            <person name="Vandepoele K."/>
            <person name="Beszteri B."/>
            <person name="Gruber A."/>
            <person name="Heijde M."/>
            <person name="Katinka M."/>
            <person name="Mock T."/>
            <person name="Valentin K."/>
            <person name="Verret F."/>
            <person name="Berges J.A."/>
            <person name="Brownlee C."/>
            <person name="Cadoret J.P."/>
            <person name="Chiovitti A."/>
            <person name="Choi C.J."/>
            <person name="Coesel S."/>
            <person name="De Martino A."/>
            <person name="Detter J.C."/>
            <person name="Durkin C."/>
            <person name="Falciatore A."/>
            <person name="Fournet J."/>
            <person name="Haruta M."/>
            <person name="Huysman M.J."/>
            <person name="Jenkins B.D."/>
            <person name="Jiroutova K."/>
            <person name="Jorgensen R.E."/>
            <person name="Joubert Y."/>
            <person name="Kaplan A."/>
            <person name="Kroger N."/>
            <person name="Kroth P.G."/>
            <person name="La Roche J."/>
            <person name="Lindquist E."/>
            <person name="Lommer M."/>
            <person name="Martin-Jezequel V."/>
            <person name="Lopez P.J."/>
            <person name="Lucas S."/>
            <person name="Mangogna M."/>
            <person name="McGinnis K."/>
            <person name="Medlin L.K."/>
            <person name="Montsant A."/>
            <person name="Oudot-Le Secq M.P."/>
            <person name="Napoli C."/>
            <person name="Obornik M."/>
            <person name="Parker M.S."/>
            <person name="Petit J.L."/>
            <person name="Porcel B.M."/>
            <person name="Poulsen N."/>
            <person name="Robison M."/>
            <person name="Rychlewski L."/>
            <person name="Rynearson T.A."/>
            <person name="Schmutz J."/>
            <person name="Shapiro H."/>
            <person name="Siaut M."/>
            <person name="Stanley M."/>
            <person name="Sussman M.R."/>
            <person name="Taylor A.R."/>
            <person name="Vardi A."/>
            <person name="von Dassow P."/>
            <person name="Vyverman W."/>
            <person name="Willis A."/>
            <person name="Wyrwicz L.S."/>
            <person name="Rokhsar D.S."/>
            <person name="Weissenbach J."/>
            <person name="Armbrust E.V."/>
            <person name="Green B.R."/>
            <person name="Van de Peer Y."/>
            <person name="Grigoriev I.V."/>
        </authorList>
    </citation>
    <scope>NUCLEOTIDE SEQUENCE [LARGE SCALE GENOMIC DNA]</scope>
    <source>
        <strain evidence="3 4">CCMP1335</strain>
    </source>
</reference>
<reference evidence="3 4" key="1">
    <citation type="journal article" date="2004" name="Science">
        <title>The genome of the diatom Thalassiosira pseudonana: ecology, evolution, and metabolism.</title>
        <authorList>
            <person name="Armbrust E.V."/>
            <person name="Berges J.A."/>
            <person name="Bowler C."/>
            <person name="Green B.R."/>
            <person name="Martinez D."/>
            <person name="Putnam N.H."/>
            <person name="Zhou S."/>
            <person name="Allen A.E."/>
            <person name="Apt K.E."/>
            <person name="Bechner M."/>
            <person name="Brzezinski M.A."/>
            <person name="Chaal B.K."/>
            <person name="Chiovitti A."/>
            <person name="Davis A.K."/>
            <person name="Demarest M.S."/>
            <person name="Detter J.C."/>
            <person name="Glavina T."/>
            <person name="Goodstein D."/>
            <person name="Hadi M.Z."/>
            <person name="Hellsten U."/>
            <person name="Hildebrand M."/>
            <person name="Jenkins B.D."/>
            <person name="Jurka J."/>
            <person name="Kapitonov V.V."/>
            <person name="Kroger N."/>
            <person name="Lau W.W."/>
            <person name="Lane T.W."/>
            <person name="Larimer F.W."/>
            <person name="Lippmeier J.C."/>
            <person name="Lucas S."/>
            <person name="Medina M."/>
            <person name="Montsant A."/>
            <person name="Obornik M."/>
            <person name="Parker M.S."/>
            <person name="Palenik B."/>
            <person name="Pazour G.J."/>
            <person name="Richardson P.M."/>
            <person name="Rynearson T.A."/>
            <person name="Saito M.A."/>
            <person name="Schwartz D.C."/>
            <person name="Thamatrakoln K."/>
            <person name="Valentin K."/>
            <person name="Vardi A."/>
            <person name="Wilkerson F.P."/>
            <person name="Rokhsar D.S."/>
        </authorList>
    </citation>
    <scope>NUCLEOTIDE SEQUENCE [LARGE SCALE GENOMIC DNA]</scope>
    <source>
        <strain evidence="3 4">CCMP1335</strain>
    </source>
</reference>
<sequence>MSFFANCKPKSRRKPSSDNVPVSSEAEMAPPPPSPSSDVNETRIEELGELMEIQGHYLDELSNQSRRLSSENAMLREKLSQGIENLATKPKRSNSPTKSVLRSIVLNHQKKNLPPATLKEEHEKVVQTFRDENELLLQQSDLLAKELASANDQIAVMDESIVTLGNELESCLQKARVLTLEKNALRNEVKLKNNEIESLKSDVRKMNTMRSDLSSKANHLLAERKELEAEVLALTLQITRSVSQSQDFQLQLTSKQSELDKLVEKCHQLERDVHTTKHETKVASATNTSLQESNRQMKQRNEQLGIALQETKDNLDDNRITQHKHETTIKAMQNEIQEMVEQHKADISSWTKDQQKIVAAVEHKYLSEIQPHEKLVDNLRRANSLLADDKAKYQRDLQSSNRRCSELEKLLIDRDNALQSRVNDLSQRASEAEAKLDVSHSTEMELKRRISALERQIREMQDVNKDLGAKHGKEVDSLHKNLLSMKQDNQSLSIQVSSLKEELNAARLEFTKEKQKMNLAIEHKMKEAIVENEALRASKLNGQLKLKEAQALYEKSASIHQATVDKMKAEMKDVYSELETNISDERDVSHRLMTKVQELNQAIQTLTAEKLQFKQQAKRYVDQINDLENIVANGEERKEI</sequence>
<dbReference type="RefSeq" id="XP_002291803.1">
    <property type="nucleotide sequence ID" value="XM_002291767.1"/>
</dbReference>
<dbReference type="OMA" id="RNEAQYY"/>
<proteinExistence type="predicted"/>
<evidence type="ECO:0000313" key="4">
    <source>
        <dbReference type="Proteomes" id="UP000001449"/>
    </source>
</evidence>
<dbReference type="InParanoid" id="B8C6Z5"/>
<dbReference type="Gene3D" id="1.20.58.60">
    <property type="match status" value="1"/>
</dbReference>
<evidence type="ECO:0000256" key="2">
    <source>
        <dbReference type="SAM" id="MobiDB-lite"/>
    </source>
</evidence>
<protein>
    <submittedName>
        <fullName evidence="3">Uncharacterized protein</fullName>
    </submittedName>
</protein>
<keyword evidence="4" id="KW-1185">Reference proteome</keyword>
<dbReference type="KEGG" id="tps:THAPSDRAFT_7600"/>
<feature type="coiled-coil region" evidence="1">
    <location>
        <begin position="589"/>
        <end position="637"/>
    </location>
</feature>
<dbReference type="HOGENOM" id="CLU_427985_0_0_1"/>
<name>B8C6Z5_THAPS</name>
<evidence type="ECO:0000256" key="1">
    <source>
        <dbReference type="SAM" id="Coils"/>
    </source>
</evidence>
<evidence type="ECO:0000313" key="3">
    <source>
        <dbReference type="EMBL" id="EED90654.1"/>
    </source>
</evidence>
<dbReference type="STRING" id="35128.B8C6Z5"/>
<feature type="coiled-coil region" evidence="1">
    <location>
        <begin position="119"/>
        <end position="342"/>
    </location>
</feature>
<accession>B8C6Z5</accession>
<dbReference type="EMBL" id="CM000644">
    <property type="protein sequence ID" value="EED90654.1"/>
    <property type="molecule type" value="Genomic_DNA"/>
</dbReference>